<dbReference type="Gene3D" id="1.10.10.10">
    <property type="entry name" value="Winged helix-like DNA-binding domain superfamily/Winged helix DNA-binding domain"/>
    <property type="match status" value="1"/>
</dbReference>
<dbReference type="Pfam" id="PF03466">
    <property type="entry name" value="LysR_substrate"/>
    <property type="match status" value="1"/>
</dbReference>
<accession>A0ABU0S2M6</accession>
<dbReference type="InterPro" id="IPR058163">
    <property type="entry name" value="LysR-type_TF_proteobact-type"/>
</dbReference>
<dbReference type="InterPro" id="IPR000847">
    <property type="entry name" value="LysR_HTH_N"/>
</dbReference>
<dbReference type="InterPro" id="IPR005119">
    <property type="entry name" value="LysR_subst-bd"/>
</dbReference>
<dbReference type="SUPFAM" id="SSF46785">
    <property type="entry name" value="Winged helix' DNA-binding domain"/>
    <property type="match status" value="1"/>
</dbReference>
<dbReference type="PANTHER" id="PTHR30537">
    <property type="entry name" value="HTH-TYPE TRANSCRIPTIONAL REGULATOR"/>
    <property type="match status" value="1"/>
</dbReference>
<evidence type="ECO:0000313" key="7">
    <source>
        <dbReference type="EMBL" id="MDQ0994977.1"/>
    </source>
</evidence>
<evidence type="ECO:0000256" key="5">
    <source>
        <dbReference type="SAM" id="Coils"/>
    </source>
</evidence>
<dbReference type="PANTHER" id="PTHR30537:SF3">
    <property type="entry name" value="TRANSCRIPTIONAL REGULATORY PROTEIN"/>
    <property type="match status" value="1"/>
</dbReference>
<dbReference type="Gene3D" id="3.40.190.290">
    <property type="match status" value="1"/>
</dbReference>
<name>A0ABU0S2M6_9HYPH</name>
<sequence>MRQFTWDDLQYFLAVARTGQLTTAARRLRTNHVTVSRRIERLEEALSARLFERNPRGYIVTALGEKLIESAEVMEREAERFQNEASGGTVSLSGVVRLSILEGFANFFLADRLPLMTQSYPGLSVEMVTIQQIVSLSRREADLSITLNASRTGRYHQEKLMPYRLFVYGSADYLARHATIKRQADLSEHRFIGYIEDMIFTPGLDYMREILPGLRASYQSSSIFAQLSAARTGFGLCILPYYIACNYPELVPVLPKELHLNRDYWLICHEDIVGTPRIRVLSNFIKSELESQAADFAGQPLMDGS</sequence>
<comment type="similarity">
    <text evidence="1">Belongs to the LysR transcriptional regulatory family.</text>
</comment>
<evidence type="ECO:0000256" key="1">
    <source>
        <dbReference type="ARBA" id="ARBA00009437"/>
    </source>
</evidence>
<organism evidence="7 8">
    <name type="scientific">Phyllobacterium ifriqiyense</name>
    <dbReference type="NCBI Taxonomy" id="314238"/>
    <lineage>
        <taxon>Bacteria</taxon>
        <taxon>Pseudomonadati</taxon>
        <taxon>Pseudomonadota</taxon>
        <taxon>Alphaproteobacteria</taxon>
        <taxon>Hyphomicrobiales</taxon>
        <taxon>Phyllobacteriaceae</taxon>
        <taxon>Phyllobacterium</taxon>
    </lineage>
</organism>
<dbReference type="SUPFAM" id="SSF53850">
    <property type="entry name" value="Periplasmic binding protein-like II"/>
    <property type="match status" value="1"/>
</dbReference>
<evidence type="ECO:0000259" key="6">
    <source>
        <dbReference type="PROSITE" id="PS50931"/>
    </source>
</evidence>
<gene>
    <name evidence="7" type="ORF">QFZ34_000154</name>
</gene>
<feature type="coiled-coil region" evidence="5">
    <location>
        <begin position="25"/>
        <end position="84"/>
    </location>
</feature>
<keyword evidence="2" id="KW-0805">Transcription regulation</keyword>
<feature type="domain" description="HTH lysR-type" evidence="6">
    <location>
        <begin position="4"/>
        <end position="61"/>
    </location>
</feature>
<dbReference type="GO" id="GO:0003677">
    <property type="term" value="F:DNA binding"/>
    <property type="evidence" value="ECO:0007669"/>
    <property type="project" value="UniProtKB-KW"/>
</dbReference>
<keyword evidence="4" id="KW-0804">Transcription</keyword>
<dbReference type="Proteomes" id="UP001237780">
    <property type="component" value="Unassembled WGS sequence"/>
</dbReference>
<dbReference type="PROSITE" id="PS50931">
    <property type="entry name" value="HTH_LYSR"/>
    <property type="match status" value="1"/>
</dbReference>
<proteinExistence type="inferred from homology"/>
<evidence type="ECO:0000256" key="2">
    <source>
        <dbReference type="ARBA" id="ARBA00023015"/>
    </source>
</evidence>
<dbReference type="InterPro" id="IPR036388">
    <property type="entry name" value="WH-like_DNA-bd_sf"/>
</dbReference>
<reference evidence="7 8" key="1">
    <citation type="submission" date="2023-07" db="EMBL/GenBank/DDBJ databases">
        <title>Comparative genomics of wheat-associated soil bacteria to identify genetic determinants of phenazine resistance.</title>
        <authorList>
            <person name="Mouncey N."/>
        </authorList>
    </citation>
    <scope>NUCLEOTIDE SEQUENCE [LARGE SCALE GENOMIC DNA]</scope>
    <source>
        <strain evidence="7 8">W4I11</strain>
    </source>
</reference>
<protein>
    <submittedName>
        <fullName evidence="7">DNA-binding transcriptional LysR family regulator</fullName>
    </submittedName>
</protein>
<dbReference type="InterPro" id="IPR036390">
    <property type="entry name" value="WH_DNA-bd_sf"/>
</dbReference>
<evidence type="ECO:0000256" key="4">
    <source>
        <dbReference type="ARBA" id="ARBA00023163"/>
    </source>
</evidence>
<evidence type="ECO:0000313" key="8">
    <source>
        <dbReference type="Proteomes" id="UP001237780"/>
    </source>
</evidence>
<keyword evidence="3 7" id="KW-0238">DNA-binding</keyword>
<keyword evidence="8" id="KW-1185">Reference proteome</keyword>
<dbReference type="RefSeq" id="WP_115053382.1">
    <property type="nucleotide sequence ID" value="NZ_JAUSZT010000001.1"/>
</dbReference>
<keyword evidence="5" id="KW-0175">Coiled coil</keyword>
<dbReference type="EMBL" id="JAUSZT010000001">
    <property type="protein sequence ID" value="MDQ0994977.1"/>
    <property type="molecule type" value="Genomic_DNA"/>
</dbReference>
<dbReference type="Pfam" id="PF00126">
    <property type="entry name" value="HTH_1"/>
    <property type="match status" value="1"/>
</dbReference>
<evidence type="ECO:0000256" key="3">
    <source>
        <dbReference type="ARBA" id="ARBA00023125"/>
    </source>
</evidence>
<comment type="caution">
    <text evidence="7">The sequence shown here is derived from an EMBL/GenBank/DDBJ whole genome shotgun (WGS) entry which is preliminary data.</text>
</comment>